<feature type="transmembrane region" description="Helical" evidence="5">
    <location>
        <begin position="30"/>
        <end position="47"/>
    </location>
</feature>
<proteinExistence type="predicted"/>
<feature type="domain" description="NfeD integral membrane" evidence="7">
    <location>
        <begin position="8"/>
        <end position="73"/>
    </location>
</feature>
<evidence type="ECO:0000256" key="4">
    <source>
        <dbReference type="ARBA" id="ARBA00023136"/>
    </source>
</evidence>
<dbReference type="InterPro" id="IPR002810">
    <property type="entry name" value="NfeD-like_C"/>
</dbReference>
<dbReference type="Gene3D" id="2.40.50.140">
    <property type="entry name" value="Nucleic acid-binding proteins"/>
    <property type="match status" value="1"/>
</dbReference>
<reference evidence="8 9" key="1">
    <citation type="submission" date="2020-04" db="EMBL/GenBank/DDBJ databases">
        <title>Flammeovirgaceae bacterium KN852 isolated from deep sea.</title>
        <authorList>
            <person name="Zhang D.-C."/>
        </authorList>
    </citation>
    <scope>NUCLEOTIDE SEQUENCE [LARGE SCALE GENOMIC DNA]</scope>
    <source>
        <strain evidence="8 9">KN852</strain>
    </source>
</reference>
<feature type="transmembrane region" description="Helical" evidence="5">
    <location>
        <begin position="53"/>
        <end position="73"/>
    </location>
</feature>
<dbReference type="AlphaFoldDB" id="A0A848J3A6"/>
<comment type="subcellular location">
    <subcellularLocation>
        <location evidence="1">Membrane</location>
        <topology evidence="1">Multi-pass membrane protein</topology>
    </subcellularLocation>
</comment>
<dbReference type="InterPro" id="IPR056739">
    <property type="entry name" value="NfeD_membrane"/>
</dbReference>
<dbReference type="EMBL" id="JABBNU010000006">
    <property type="protein sequence ID" value="NMM48829.1"/>
    <property type="molecule type" value="Genomic_DNA"/>
</dbReference>
<dbReference type="Proteomes" id="UP000559010">
    <property type="component" value="Unassembled WGS sequence"/>
</dbReference>
<feature type="transmembrane region" description="Helical" evidence="5">
    <location>
        <begin position="6"/>
        <end position="25"/>
    </location>
</feature>
<dbReference type="RefSeq" id="WP_169681174.1">
    <property type="nucleotide sequence ID" value="NZ_JABBNU010000006.1"/>
</dbReference>
<keyword evidence="4 5" id="KW-0472">Membrane</keyword>
<dbReference type="GO" id="GO:0005886">
    <property type="term" value="C:plasma membrane"/>
    <property type="evidence" value="ECO:0007669"/>
    <property type="project" value="TreeGrafter"/>
</dbReference>
<keyword evidence="3 5" id="KW-1133">Transmembrane helix</keyword>
<dbReference type="Pfam" id="PF01957">
    <property type="entry name" value="NfeD"/>
    <property type="match status" value="1"/>
</dbReference>
<evidence type="ECO:0000256" key="3">
    <source>
        <dbReference type="ARBA" id="ARBA00022989"/>
    </source>
</evidence>
<evidence type="ECO:0000259" key="7">
    <source>
        <dbReference type="Pfam" id="PF24961"/>
    </source>
</evidence>
<evidence type="ECO:0000259" key="6">
    <source>
        <dbReference type="Pfam" id="PF01957"/>
    </source>
</evidence>
<dbReference type="InterPro" id="IPR052165">
    <property type="entry name" value="Membrane_assoc_protease"/>
</dbReference>
<evidence type="ECO:0000256" key="1">
    <source>
        <dbReference type="ARBA" id="ARBA00004141"/>
    </source>
</evidence>
<gene>
    <name evidence="8" type="ORF">HH304_10495</name>
</gene>
<feature type="domain" description="NfeD-like C-terminal" evidence="6">
    <location>
        <begin position="102"/>
        <end position="155"/>
    </location>
</feature>
<keyword evidence="2 5" id="KW-0812">Transmembrane</keyword>
<accession>A0A848J3A6</accession>
<organism evidence="8 9">
    <name type="scientific">Marinigracilibium pacificum</name>
    <dbReference type="NCBI Taxonomy" id="2729599"/>
    <lineage>
        <taxon>Bacteria</taxon>
        <taxon>Pseudomonadati</taxon>
        <taxon>Bacteroidota</taxon>
        <taxon>Cytophagia</taxon>
        <taxon>Cytophagales</taxon>
        <taxon>Flammeovirgaceae</taxon>
        <taxon>Marinigracilibium</taxon>
    </lineage>
</organism>
<comment type="caution">
    <text evidence="8">The sequence shown here is derived from an EMBL/GenBank/DDBJ whole genome shotgun (WGS) entry which is preliminary data.</text>
</comment>
<protein>
    <recommendedName>
        <fullName evidence="10">NfeD-like C-terminal domain-containing protein</fullName>
    </recommendedName>
</protein>
<evidence type="ECO:0000256" key="2">
    <source>
        <dbReference type="ARBA" id="ARBA00022692"/>
    </source>
</evidence>
<name>A0A848J3A6_9BACT</name>
<evidence type="ECO:0000313" key="9">
    <source>
        <dbReference type="Proteomes" id="UP000559010"/>
    </source>
</evidence>
<dbReference type="PANTHER" id="PTHR33507">
    <property type="entry name" value="INNER MEMBRANE PROTEIN YBBJ"/>
    <property type="match status" value="1"/>
</dbReference>
<dbReference type="PANTHER" id="PTHR33507:SF3">
    <property type="entry name" value="INNER MEMBRANE PROTEIN YBBJ"/>
    <property type="match status" value="1"/>
</dbReference>
<keyword evidence="9" id="KW-1185">Reference proteome</keyword>
<evidence type="ECO:0000256" key="5">
    <source>
        <dbReference type="SAM" id="Phobius"/>
    </source>
</evidence>
<dbReference type="InterPro" id="IPR012340">
    <property type="entry name" value="NA-bd_OB-fold"/>
</dbReference>
<sequence length="157" mass="16981">MADWLPVIILILLGFVLVAAEIIFIPGTTIVGFLGMAVIAAGIIVAYKDHGETAGHVILGSSILIFTGMWVLAFKLKVWQKFSVNSSVTGKIKSEADTKLEIGQKGMTVSALRPSGEAEFDGERYEVNTVGQFLESGKMVEIISIEKEGRKVIVKQI</sequence>
<evidence type="ECO:0000313" key="8">
    <source>
        <dbReference type="EMBL" id="NMM48829.1"/>
    </source>
</evidence>
<evidence type="ECO:0008006" key="10">
    <source>
        <dbReference type="Google" id="ProtNLM"/>
    </source>
</evidence>
<dbReference type="Pfam" id="PF24961">
    <property type="entry name" value="NfeD_membrane"/>
    <property type="match status" value="1"/>
</dbReference>